<evidence type="ECO:0000313" key="4">
    <source>
        <dbReference type="Proteomes" id="UP001596157"/>
    </source>
</evidence>
<name>A0ABW0ETU4_9PSEU</name>
<dbReference type="RefSeq" id="WP_378250222.1">
    <property type="nucleotide sequence ID" value="NZ_JBHSKF010000016.1"/>
</dbReference>
<dbReference type="Gene3D" id="3.40.50.850">
    <property type="entry name" value="Isochorismatase-like"/>
    <property type="match status" value="1"/>
</dbReference>
<evidence type="ECO:0000256" key="1">
    <source>
        <dbReference type="ARBA" id="ARBA00022801"/>
    </source>
</evidence>
<dbReference type="InterPro" id="IPR000868">
    <property type="entry name" value="Isochorismatase-like_dom"/>
</dbReference>
<evidence type="ECO:0000259" key="2">
    <source>
        <dbReference type="Pfam" id="PF00857"/>
    </source>
</evidence>
<feature type="domain" description="Isochorismatase-like" evidence="2">
    <location>
        <begin position="32"/>
        <end position="177"/>
    </location>
</feature>
<protein>
    <submittedName>
        <fullName evidence="3">Isochorismatase family protein</fullName>
    </submittedName>
</protein>
<keyword evidence="4" id="KW-1185">Reference proteome</keyword>
<evidence type="ECO:0000313" key="3">
    <source>
        <dbReference type="EMBL" id="MFC5290332.1"/>
    </source>
</evidence>
<dbReference type="PANTHER" id="PTHR43540:SF3">
    <property type="entry name" value="ENTEROBACTIN SYNTHASE COMPONENT B"/>
    <property type="match status" value="1"/>
</dbReference>
<comment type="caution">
    <text evidence="3">The sequence shown here is derived from an EMBL/GenBank/DDBJ whole genome shotgun (WGS) entry which is preliminary data.</text>
</comment>
<dbReference type="SUPFAM" id="SSF52499">
    <property type="entry name" value="Isochorismatase-like hydrolases"/>
    <property type="match status" value="1"/>
</dbReference>
<dbReference type="Pfam" id="PF00857">
    <property type="entry name" value="Isochorismatase"/>
    <property type="match status" value="1"/>
</dbReference>
<dbReference type="Proteomes" id="UP001596157">
    <property type="component" value="Unassembled WGS sequence"/>
</dbReference>
<keyword evidence="1" id="KW-0378">Hydrolase</keyword>
<dbReference type="InterPro" id="IPR050272">
    <property type="entry name" value="Isochorismatase-like_hydrls"/>
</dbReference>
<dbReference type="PRINTS" id="PR01398">
    <property type="entry name" value="ISCHRISMTASE"/>
</dbReference>
<sequence length="189" mass="19769">MAVPLVEPYDMAAAAKLPRNTVAWQVSADRAVLVIHDMQDRIVGSFDGSRSPAVELVHNVGKLRDTCRDLGVPIVFTVRGTAAGRPTVEPGEGDLVVDAEVGEPYAALRDVLDAHARDQLVLVGVRAHAACLMAAGGPYLAGSQVFAVADAIADLSLDEHRQAISSAAEYGAMTTTASRVIGELLGVLT</sequence>
<dbReference type="PANTHER" id="PTHR43540">
    <property type="entry name" value="PEROXYUREIDOACRYLATE/UREIDOACRYLATE AMIDOHYDROLASE-RELATED"/>
    <property type="match status" value="1"/>
</dbReference>
<dbReference type="EMBL" id="JBHSKF010000016">
    <property type="protein sequence ID" value="MFC5290332.1"/>
    <property type="molecule type" value="Genomic_DNA"/>
</dbReference>
<accession>A0ABW0ETU4</accession>
<organism evidence="3 4">
    <name type="scientific">Actinokineospora guangxiensis</name>
    <dbReference type="NCBI Taxonomy" id="1490288"/>
    <lineage>
        <taxon>Bacteria</taxon>
        <taxon>Bacillati</taxon>
        <taxon>Actinomycetota</taxon>
        <taxon>Actinomycetes</taxon>
        <taxon>Pseudonocardiales</taxon>
        <taxon>Pseudonocardiaceae</taxon>
        <taxon>Actinokineospora</taxon>
    </lineage>
</organism>
<gene>
    <name evidence="3" type="ORF">ACFPM7_25045</name>
</gene>
<proteinExistence type="predicted"/>
<dbReference type="InterPro" id="IPR036380">
    <property type="entry name" value="Isochorismatase-like_sf"/>
</dbReference>
<dbReference type="InterPro" id="IPR016291">
    <property type="entry name" value="Isochorismatase"/>
</dbReference>
<reference evidence="4" key="1">
    <citation type="journal article" date="2019" name="Int. J. Syst. Evol. Microbiol.">
        <title>The Global Catalogue of Microorganisms (GCM) 10K type strain sequencing project: providing services to taxonomists for standard genome sequencing and annotation.</title>
        <authorList>
            <consortium name="The Broad Institute Genomics Platform"/>
            <consortium name="The Broad Institute Genome Sequencing Center for Infectious Disease"/>
            <person name="Wu L."/>
            <person name="Ma J."/>
        </authorList>
    </citation>
    <scope>NUCLEOTIDE SEQUENCE [LARGE SCALE GENOMIC DNA]</scope>
    <source>
        <strain evidence="4">CCUG 59778</strain>
    </source>
</reference>